<name>A0A1I0U587_9NOCA</name>
<evidence type="ECO:0000313" key="1">
    <source>
        <dbReference type="EMBL" id="SFA59070.1"/>
    </source>
</evidence>
<dbReference type="OrthoDB" id="5049119at2"/>
<dbReference type="AlphaFoldDB" id="A0A1I0U587"/>
<accession>A0A1I0U587</accession>
<protein>
    <recommendedName>
        <fullName evidence="3">Condensation domain-containing protein</fullName>
    </recommendedName>
</protein>
<proteinExistence type="predicted"/>
<dbReference type="GeneID" id="85486998"/>
<evidence type="ECO:0008006" key="3">
    <source>
        <dbReference type="Google" id="ProtNLM"/>
    </source>
</evidence>
<gene>
    <name evidence="1" type="ORF">SAMN05444374_113105</name>
</gene>
<sequence>MPRSDRPRYTSTPLDRTFVPARSIAVLGPISGVTADAVRGVLTAARSVSPTSRIALDPRADQRVWAYRDDVAGGVAVTERPDLPTDDLGELMNRIRERDGARLPVEVILCGDYTVVDYSHGVGDGQFGTLLIGVAAGDPDGTLAPTLAPALPAGATRRALWRHFRENPRAVRDLRRVRADHARPDTADDGVPTRTVDNWAKTKTCRAEFMTPEVSAALEAWAREHAPGATAASVTVALVNAALRAEQVALDDHVMILFNCRRYLAEADRTGHGNFAIGIPVRVGAGATPGLVATVMKDVIDSGWPLAVLGASEARSALTRHRIAPVADDTGTVTVPDRLRLAVSDLGNLTGLYRHLEFADDGRPAQMTATLEPDGPDGITVLVSRLNKGRTLAATFCADMIDPNVVTRALRRACLDPVALLRHGE</sequence>
<dbReference type="EMBL" id="FOJN01000013">
    <property type="protein sequence ID" value="SFA59070.1"/>
    <property type="molecule type" value="Genomic_DNA"/>
</dbReference>
<dbReference type="RefSeq" id="WP_082895205.1">
    <property type="nucleotide sequence ID" value="NZ_FOJN01000013.1"/>
</dbReference>
<organism evidence="1 2">
    <name type="scientific">Rhodococcoides kroppenstedtii</name>
    <dbReference type="NCBI Taxonomy" id="293050"/>
    <lineage>
        <taxon>Bacteria</taxon>
        <taxon>Bacillati</taxon>
        <taxon>Actinomycetota</taxon>
        <taxon>Actinomycetes</taxon>
        <taxon>Mycobacteriales</taxon>
        <taxon>Nocardiaceae</taxon>
        <taxon>Rhodococcoides</taxon>
    </lineage>
</organism>
<evidence type="ECO:0000313" key="2">
    <source>
        <dbReference type="Proteomes" id="UP000182054"/>
    </source>
</evidence>
<dbReference type="Proteomes" id="UP000182054">
    <property type="component" value="Unassembled WGS sequence"/>
</dbReference>
<reference evidence="1 2" key="1">
    <citation type="submission" date="2016-10" db="EMBL/GenBank/DDBJ databases">
        <authorList>
            <person name="de Groot N.N."/>
        </authorList>
    </citation>
    <scope>NUCLEOTIDE SEQUENCE [LARGE SCALE GENOMIC DNA]</scope>
    <source>
        <strain evidence="1 2">DSM 44908</strain>
    </source>
</reference>